<dbReference type="EMBL" id="MU275926">
    <property type="protein sequence ID" value="KAI0046421.1"/>
    <property type="molecule type" value="Genomic_DNA"/>
</dbReference>
<comment type="caution">
    <text evidence="1">The sequence shown here is derived from an EMBL/GenBank/DDBJ whole genome shotgun (WGS) entry which is preliminary data.</text>
</comment>
<gene>
    <name evidence="1" type="ORF">FA95DRAFT_1606924</name>
</gene>
<proteinExistence type="predicted"/>
<organism evidence="1 2">
    <name type="scientific">Auriscalpium vulgare</name>
    <dbReference type="NCBI Taxonomy" id="40419"/>
    <lineage>
        <taxon>Eukaryota</taxon>
        <taxon>Fungi</taxon>
        <taxon>Dikarya</taxon>
        <taxon>Basidiomycota</taxon>
        <taxon>Agaricomycotina</taxon>
        <taxon>Agaricomycetes</taxon>
        <taxon>Russulales</taxon>
        <taxon>Auriscalpiaceae</taxon>
        <taxon>Auriscalpium</taxon>
    </lineage>
</organism>
<evidence type="ECO:0000313" key="1">
    <source>
        <dbReference type="EMBL" id="KAI0046421.1"/>
    </source>
</evidence>
<dbReference type="Proteomes" id="UP000814033">
    <property type="component" value="Unassembled WGS sequence"/>
</dbReference>
<evidence type="ECO:0000313" key="2">
    <source>
        <dbReference type="Proteomes" id="UP000814033"/>
    </source>
</evidence>
<protein>
    <submittedName>
        <fullName evidence="1">Uncharacterized protein</fullName>
    </submittedName>
</protein>
<accession>A0ACB8RQI1</accession>
<sequence>MTKGSAEDVPPLKITRARTRRRPVSLPAPRERPPAPPPPEKDLPQHVHEDVTHLRYEAFKQSSAPANRMSSSHPSLSTRPYSAITVQRDLVRVLVRAQHFGGEKSSYSGLLHFLGRSRTPTQDGPRTMSTISAPILNTPAFGSSWASLVDKAALEGLPERERKRQEAIFELIATEAAYVRDLQLIVEIFYSSMINLLEPKAITVIFANVEDLLLTNT</sequence>
<reference evidence="1" key="1">
    <citation type="submission" date="2021-02" db="EMBL/GenBank/DDBJ databases">
        <authorList>
            <consortium name="DOE Joint Genome Institute"/>
            <person name="Ahrendt S."/>
            <person name="Looney B.P."/>
            <person name="Miyauchi S."/>
            <person name="Morin E."/>
            <person name="Drula E."/>
            <person name="Courty P.E."/>
            <person name="Chicoki N."/>
            <person name="Fauchery L."/>
            <person name="Kohler A."/>
            <person name="Kuo A."/>
            <person name="Labutti K."/>
            <person name="Pangilinan J."/>
            <person name="Lipzen A."/>
            <person name="Riley R."/>
            <person name="Andreopoulos W."/>
            <person name="He G."/>
            <person name="Johnson J."/>
            <person name="Barry K.W."/>
            <person name="Grigoriev I.V."/>
            <person name="Nagy L."/>
            <person name="Hibbett D."/>
            <person name="Henrissat B."/>
            <person name="Matheny P.B."/>
            <person name="Labbe J."/>
            <person name="Martin F."/>
        </authorList>
    </citation>
    <scope>NUCLEOTIDE SEQUENCE</scope>
    <source>
        <strain evidence="1">FP105234-sp</strain>
    </source>
</reference>
<name>A0ACB8RQI1_9AGAM</name>
<reference evidence="1" key="2">
    <citation type="journal article" date="2022" name="New Phytol.">
        <title>Evolutionary transition to the ectomycorrhizal habit in the genomes of a hyperdiverse lineage of mushroom-forming fungi.</title>
        <authorList>
            <person name="Looney B."/>
            <person name="Miyauchi S."/>
            <person name="Morin E."/>
            <person name="Drula E."/>
            <person name="Courty P.E."/>
            <person name="Kohler A."/>
            <person name="Kuo A."/>
            <person name="LaButti K."/>
            <person name="Pangilinan J."/>
            <person name="Lipzen A."/>
            <person name="Riley R."/>
            <person name="Andreopoulos W."/>
            <person name="He G."/>
            <person name="Johnson J."/>
            <person name="Nolan M."/>
            <person name="Tritt A."/>
            <person name="Barry K.W."/>
            <person name="Grigoriev I.V."/>
            <person name="Nagy L.G."/>
            <person name="Hibbett D."/>
            <person name="Henrissat B."/>
            <person name="Matheny P.B."/>
            <person name="Labbe J."/>
            <person name="Martin F.M."/>
        </authorList>
    </citation>
    <scope>NUCLEOTIDE SEQUENCE</scope>
    <source>
        <strain evidence="1">FP105234-sp</strain>
    </source>
</reference>
<keyword evidence="2" id="KW-1185">Reference proteome</keyword>